<dbReference type="AlphaFoldDB" id="A0A8S9X582"/>
<feature type="coiled-coil region" evidence="1">
    <location>
        <begin position="84"/>
        <end position="193"/>
    </location>
</feature>
<feature type="region of interest" description="Disordered" evidence="2">
    <location>
        <begin position="1"/>
        <end position="23"/>
    </location>
</feature>
<dbReference type="EMBL" id="WIXP02000010">
    <property type="protein sequence ID" value="KAF6204152.1"/>
    <property type="molecule type" value="Genomic_DNA"/>
</dbReference>
<comment type="caution">
    <text evidence="3">The sequence shown here is derived from an EMBL/GenBank/DDBJ whole genome shotgun (WGS) entry which is preliminary data.</text>
</comment>
<keyword evidence="4" id="KW-1185">Reference proteome</keyword>
<accession>A0A8S9X582</accession>
<evidence type="ECO:0000256" key="2">
    <source>
        <dbReference type="SAM" id="MobiDB-lite"/>
    </source>
</evidence>
<organism evidence="3 4">
    <name type="scientific">Apolygus lucorum</name>
    <name type="common">Small green plant bug</name>
    <name type="synonym">Lygocoris lucorum</name>
    <dbReference type="NCBI Taxonomy" id="248454"/>
    <lineage>
        <taxon>Eukaryota</taxon>
        <taxon>Metazoa</taxon>
        <taxon>Ecdysozoa</taxon>
        <taxon>Arthropoda</taxon>
        <taxon>Hexapoda</taxon>
        <taxon>Insecta</taxon>
        <taxon>Pterygota</taxon>
        <taxon>Neoptera</taxon>
        <taxon>Paraneoptera</taxon>
        <taxon>Hemiptera</taxon>
        <taxon>Heteroptera</taxon>
        <taxon>Panheteroptera</taxon>
        <taxon>Cimicomorpha</taxon>
        <taxon>Miridae</taxon>
        <taxon>Mirini</taxon>
        <taxon>Apolygus</taxon>
    </lineage>
</organism>
<reference evidence="3" key="1">
    <citation type="journal article" date="2021" name="Mol. Ecol. Resour.">
        <title>Apolygus lucorum genome provides insights into omnivorousness and mesophyll feeding.</title>
        <authorList>
            <person name="Liu Y."/>
            <person name="Liu H."/>
            <person name="Wang H."/>
            <person name="Huang T."/>
            <person name="Liu B."/>
            <person name="Yang B."/>
            <person name="Yin L."/>
            <person name="Li B."/>
            <person name="Zhang Y."/>
            <person name="Zhang S."/>
            <person name="Jiang F."/>
            <person name="Zhang X."/>
            <person name="Ren Y."/>
            <person name="Wang B."/>
            <person name="Wang S."/>
            <person name="Lu Y."/>
            <person name="Wu K."/>
            <person name="Fan W."/>
            <person name="Wang G."/>
        </authorList>
    </citation>
    <scope>NUCLEOTIDE SEQUENCE</scope>
    <source>
        <strain evidence="3">12Hb</strain>
    </source>
</reference>
<evidence type="ECO:0000313" key="3">
    <source>
        <dbReference type="EMBL" id="KAF6204152.1"/>
    </source>
</evidence>
<gene>
    <name evidence="3" type="ORF">GE061_002492</name>
</gene>
<dbReference type="Proteomes" id="UP000466442">
    <property type="component" value="Unassembled WGS sequence"/>
</dbReference>
<evidence type="ECO:0000313" key="4">
    <source>
        <dbReference type="Proteomes" id="UP000466442"/>
    </source>
</evidence>
<protein>
    <submittedName>
        <fullName evidence="3">Uncharacterized protein</fullName>
    </submittedName>
</protein>
<proteinExistence type="predicted"/>
<keyword evidence="1" id="KW-0175">Coiled coil</keyword>
<name>A0A8S9X582_APOLU</name>
<evidence type="ECO:0000256" key="1">
    <source>
        <dbReference type="SAM" id="Coils"/>
    </source>
</evidence>
<sequence>MQRVSKPSHQHEGLRFPPRPQPSWLWLLPLSTPPLLRLSSRKELPRSTRLSRTPSSESVIMKSHYQINAEIKKKIEAAAGPLQKKLLEKNAAALDKQIEWLQQAKEKLEGKALASRAAINPDSIEAKILSALDKIFKAIDEMKAKIAKITEKIQNAAGPLEEKVLTKVQEGLKKQLQKLNELKEKLQAQLQKA</sequence>